<reference evidence="13" key="1">
    <citation type="journal article" date="2008" name="Nature">
        <title>The amphioxus genome and the evolution of the chordate karyotype.</title>
        <authorList>
            <consortium name="US DOE Joint Genome Institute (JGI-PGF)"/>
            <person name="Putnam N.H."/>
            <person name="Butts T."/>
            <person name="Ferrier D.E.K."/>
            <person name="Furlong R.F."/>
            <person name="Hellsten U."/>
            <person name="Kawashima T."/>
            <person name="Robinson-Rechavi M."/>
            <person name="Shoguchi E."/>
            <person name="Terry A."/>
            <person name="Yu J.-K."/>
            <person name="Benito-Gutierrez E.L."/>
            <person name="Dubchak I."/>
            <person name="Garcia-Fernandez J."/>
            <person name="Gibson-Brown J.J."/>
            <person name="Grigoriev I.V."/>
            <person name="Horton A.C."/>
            <person name="de Jong P.J."/>
            <person name="Jurka J."/>
            <person name="Kapitonov V.V."/>
            <person name="Kohara Y."/>
            <person name="Kuroki Y."/>
            <person name="Lindquist E."/>
            <person name="Lucas S."/>
            <person name="Osoegawa K."/>
            <person name="Pennacchio L.A."/>
            <person name="Salamov A.A."/>
            <person name="Satou Y."/>
            <person name="Sauka-Spengler T."/>
            <person name="Schmutz J."/>
            <person name="Shin-I T."/>
            <person name="Toyoda A."/>
            <person name="Bronner-Fraser M."/>
            <person name="Fujiyama A."/>
            <person name="Holland L.Z."/>
            <person name="Holland P.W.H."/>
            <person name="Satoh N."/>
            <person name="Rokhsar D.S."/>
        </authorList>
    </citation>
    <scope>NUCLEOTIDE SEQUENCE [LARGE SCALE GENOMIC DNA]</scope>
    <source>
        <strain evidence="13">S238N-H82</strain>
        <tissue evidence="13">Testes</tissue>
    </source>
</reference>
<dbReference type="FunCoup" id="C3Y317">
    <property type="interactions" value="21"/>
</dbReference>
<evidence type="ECO:0000256" key="1">
    <source>
        <dbReference type="ARBA" id="ARBA00004251"/>
    </source>
</evidence>
<dbReference type="InterPro" id="IPR055355">
    <property type="entry name" value="ZP-C"/>
</dbReference>
<feature type="region of interest" description="Disordered" evidence="10">
    <location>
        <begin position="814"/>
        <end position="865"/>
    </location>
</feature>
<keyword evidence="4 11" id="KW-0812">Transmembrane</keyword>
<evidence type="ECO:0000256" key="4">
    <source>
        <dbReference type="ARBA" id="ARBA00022692"/>
    </source>
</evidence>
<keyword evidence="6 11" id="KW-1133">Transmembrane helix</keyword>
<evidence type="ECO:0000256" key="2">
    <source>
        <dbReference type="ARBA" id="ARBA00022475"/>
    </source>
</evidence>
<keyword evidence="9" id="KW-0325">Glycoprotein</keyword>
<dbReference type="InterPro" id="IPR001507">
    <property type="entry name" value="ZP_dom"/>
</dbReference>
<gene>
    <name evidence="13" type="ORF">BRAFLDRAFT_86522</name>
</gene>
<dbReference type="InParanoid" id="C3Y317"/>
<dbReference type="Pfam" id="PF23344">
    <property type="entry name" value="ZP-N"/>
    <property type="match status" value="1"/>
</dbReference>
<dbReference type="Gene3D" id="2.60.40.3210">
    <property type="entry name" value="Zona pellucida, ZP-N domain"/>
    <property type="match status" value="1"/>
</dbReference>
<evidence type="ECO:0000259" key="12">
    <source>
        <dbReference type="PROSITE" id="PS51034"/>
    </source>
</evidence>
<accession>C3Y317</accession>
<name>C3Y317_BRAFL</name>
<dbReference type="PROSITE" id="PS51034">
    <property type="entry name" value="ZP_2"/>
    <property type="match status" value="1"/>
</dbReference>
<evidence type="ECO:0000256" key="9">
    <source>
        <dbReference type="ARBA" id="ARBA00023180"/>
    </source>
</evidence>
<keyword evidence="3" id="KW-0597">Phosphoprotein</keyword>
<dbReference type="SMART" id="SM00241">
    <property type="entry name" value="ZP"/>
    <property type="match status" value="1"/>
</dbReference>
<organism>
    <name type="scientific">Branchiostoma floridae</name>
    <name type="common">Florida lancelet</name>
    <name type="synonym">Amphioxus</name>
    <dbReference type="NCBI Taxonomy" id="7739"/>
    <lineage>
        <taxon>Eukaryota</taxon>
        <taxon>Metazoa</taxon>
        <taxon>Chordata</taxon>
        <taxon>Cephalochordata</taxon>
        <taxon>Leptocardii</taxon>
        <taxon>Amphioxiformes</taxon>
        <taxon>Branchiostomatidae</taxon>
        <taxon>Branchiostoma</taxon>
    </lineage>
</organism>
<keyword evidence="5" id="KW-0732">Signal</keyword>
<dbReference type="STRING" id="7739.C3Y317"/>
<feature type="transmembrane region" description="Helical" evidence="11">
    <location>
        <begin position="31"/>
        <end position="51"/>
    </location>
</feature>
<evidence type="ECO:0000256" key="5">
    <source>
        <dbReference type="ARBA" id="ARBA00022729"/>
    </source>
</evidence>
<evidence type="ECO:0000256" key="8">
    <source>
        <dbReference type="ARBA" id="ARBA00023157"/>
    </source>
</evidence>
<evidence type="ECO:0000256" key="7">
    <source>
        <dbReference type="ARBA" id="ARBA00023136"/>
    </source>
</evidence>
<dbReference type="eggNOG" id="ENOG502QWNZ">
    <property type="taxonomic scope" value="Eukaryota"/>
</dbReference>
<evidence type="ECO:0000256" key="6">
    <source>
        <dbReference type="ARBA" id="ARBA00022989"/>
    </source>
</evidence>
<comment type="subcellular location">
    <subcellularLocation>
        <location evidence="1">Cell membrane</location>
        <topology evidence="1">Single-pass type I membrane protein</topology>
    </subcellularLocation>
</comment>
<dbReference type="EMBL" id="GG666482">
    <property type="protein sequence ID" value="EEN65429.1"/>
    <property type="molecule type" value="Genomic_DNA"/>
</dbReference>
<proteinExistence type="predicted"/>
<dbReference type="PANTHER" id="PTHR14002">
    <property type="entry name" value="ENDOGLIN/TGF-BETA RECEPTOR TYPE III"/>
    <property type="match status" value="1"/>
</dbReference>
<sequence length="865" mass="95063">MPREIIVPTVASMSVRRGAVMLMPPVTVTNVLVLVALLGVTVELVSGLSCIPKRNFRSPYVTPLYQQLTVSSGCESRATVGFDHEVYVVNLLSGSPAYLSVASTEVALHISARMNRILPGLTEKPLMFVLNSHQPIVWKIKVNGLAPNRQAFFHFVNGNGTLLNVFLLFSYLLVLVTLGSSVTVEGEMIVAVNTEGSMPLQGEALLAWTRRMYHGITSFTELEHANDIYIKVGEDMLSPPRCNITRNFLSPNSYSAYLQPQPAHGCIAMTTANQEQEVHVVEIHSANKNPFAKILSSIVVDIQPRDKEKMEQNIVLVLKSHTKGVKWRIMSQNIKGSLHVLANALVDVSEAGMGPVTSQMAEISANGEDLIRWVEQDKGYHRIQSYTEVQLTNRLQIKLGIPEASRMIDQGMLAGRTLDGSVPVSRPPLPMSQEELESALHAAMSVRCRERAMEVALAKAVLQPYGITEVQLSLQDADCTAGANITHFILSTTLEGCATSRHMHTKSATFFNTVVLSGMVEIQQEGSGDAGSADGPDAGDMELEVPSVIANFECDYPSVSLAEERIDGSILEAVPTAASDDPVSFHMEIYKTSLYMRPEVEFPMVKETDERIFVDIQVATDEGLALKVDHCYMSDSSLKDSPPLYNLIEDGCPVTSNSVQYLAVTPMDTDSLSTQKKQRFSFLPKNTVMPFVFLHCQLTVCSEGDIFIPEIEQCVDLNDFCLRKRDSEQHRVPKSSVYSQHRFVGPFIVSGSSGTEEPDHKGKAEESKVKSRQEGPQIVIQGLEAGTVVGIAFAAFVIGIVLTATLWYIHTHTGPKRQKSDNNSSPVPPRHQVPPAQLPHRLPTYDCNGYHTQNHRKPEPGSTSV</sequence>
<feature type="compositionally biased region" description="Basic and acidic residues" evidence="10">
    <location>
        <begin position="757"/>
        <end position="773"/>
    </location>
</feature>
<evidence type="ECO:0000256" key="3">
    <source>
        <dbReference type="ARBA" id="ARBA00022553"/>
    </source>
</evidence>
<dbReference type="Pfam" id="PF26060">
    <property type="entry name" value="TGFBR3_N"/>
    <property type="match status" value="2"/>
</dbReference>
<dbReference type="Pfam" id="PF00100">
    <property type="entry name" value="Zona_pellucida"/>
    <property type="match status" value="1"/>
</dbReference>
<feature type="domain" description="ZP" evidence="12">
    <location>
        <begin position="447"/>
        <end position="721"/>
    </location>
</feature>
<protein>
    <recommendedName>
        <fullName evidence="12">ZP domain-containing protein</fullName>
    </recommendedName>
</protein>
<dbReference type="InterPro" id="IPR055356">
    <property type="entry name" value="ZP-N"/>
</dbReference>
<dbReference type="AlphaFoldDB" id="C3Y317"/>
<feature type="transmembrane region" description="Helical" evidence="11">
    <location>
        <begin position="788"/>
        <end position="809"/>
    </location>
</feature>
<dbReference type="InterPro" id="IPR042235">
    <property type="entry name" value="ZP-C_dom"/>
</dbReference>
<dbReference type="Gene3D" id="2.60.40.4100">
    <property type="entry name" value="Zona pellucida, ZP-C domain"/>
    <property type="match status" value="1"/>
</dbReference>
<evidence type="ECO:0000313" key="13">
    <source>
        <dbReference type="EMBL" id="EEN65429.1"/>
    </source>
</evidence>
<evidence type="ECO:0000256" key="11">
    <source>
        <dbReference type="SAM" id="Phobius"/>
    </source>
</evidence>
<feature type="region of interest" description="Disordered" evidence="10">
    <location>
        <begin position="748"/>
        <end position="774"/>
    </location>
</feature>
<keyword evidence="7 11" id="KW-0472">Membrane</keyword>
<dbReference type="PANTHER" id="PTHR14002:SF45">
    <property type="entry name" value="ZP DOMAIN-CONTAINING PROTEIN"/>
    <property type="match status" value="1"/>
</dbReference>
<dbReference type="InterPro" id="IPR058899">
    <property type="entry name" value="TGFBR3/Endoglin-like_N"/>
</dbReference>
<keyword evidence="2" id="KW-1003">Cell membrane</keyword>
<feature type="transmembrane region" description="Helical" evidence="11">
    <location>
        <begin position="162"/>
        <end position="184"/>
    </location>
</feature>
<evidence type="ECO:0000256" key="10">
    <source>
        <dbReference type="SAM" id="MobiDB-lite"/>
    </source>
</evidence>
<keyword evidence="8" id="KW-1015">Disulfide bond</keyword>